<dbReference type="InterPro" id="IPR027417">
    <property type="entry name" value="P-loop_NTPase"/>
</dbReference>
<dbReference type="VEuPathDB" id="FungiDB:FOXG_17176"/>
<evidence type="ECO:0000259" key="2">
    <source>
        <dbReference type="Pfam" id="PF24883"/>
    </source>
</evidence>
<organism evidence="3 4">
    <name type="scientific">Fusarium oxysporum f. sp. lycopersici (strain 4287 / CBS 123668 / FGSC 9935 / NRRL 34936)</name>
    <name type="common">Fusarium vascular wilt of tomato</name>
    <dbReference type="NCBI Taxonomy" id="426428"/>
    <lineage>
        <taxon>Eukaryota</taxon>
        <taxon>Fungi</taxon>
        <taxon>Dikarya</taxon>
        <taxon>Ascomycota</taxon>
        <taxon>Pezizomycotina</taxon>
        <taxon>Sordariomycetes</taxon>
        <taxon>Hypocreomycetidae</taxon>
        <taxon>Hypocreales</taxon>
        <taxon>Nectriaceae</taxon>
        <taxon>Fusarium</taxon>
        <taxon>Fusarium oxysporum species complex</taxon>
    </lineage>
</organism>
<feature type="domain" description="Nephrocystin 3-like N-terminal" evidence="2">
    <location>
        <begin position="410"/>
        <end position="587"/>
    </location>
</feature>
<reference evidence="3" key="2">
    <citation type="journal article" date="2010" name="Nature">
        <title>Comparative genomics reveals mobile pathogenicity chromosomes in Fusarium.</title>
        <authorList>
            <person name="Ma L.J."/>
            <person name="van der Does H.C."/>
            <person name="Borkovich K.A."/>
            <person name="Coleman J.J."/>
            <person name="Daboussi M.J."/>
            <person name="Di Pietro A."/>
            <person name="Dufresne M."/>
            <person name="Freitag M."/>
            <person name="Grabherr M."/>
            <person name="Henrissat B."/>
            <person name="Houterman P.M."/>
            <person name="Kang S."/>
            <person name="Shim W.B."/>
            <person name="Woloshuk C."/>
            <person name="Xie X."/>
            <person name="Xu J.R."/>
            <person name="Antoniw J."/>
            <person name="Baker S.E."/>
            <person name="Bluhm B.H."/>
            <person name="Breakspear A."/>
            <person name="Brown D.W."/>
            <person name="Butchko R.A."/>
            <person name="Chapman S."/>
            <person name="Coulson R."/>
            <person name="Coutinho P.M."/>
            <person name="Danchin E.G."/>
            <person name="Diener A."/>
            <person name="Gale L.R."/>
            <person name="Gardiner D.M."/>
            <person name="Goff S."/>
            <person name="Hammond-Kosack K.E."/>
            <person name="Hilburn K."/>
            <person name="Hua-Van A."/>
            <person name="Jonkers W."/>
            <person name="Kazan K."/>
            <person name="Kodira C.D."/>
            <person name="Koehrsen M."/>
            <person name="Kumar L."/>
            <person name="Lee Y.H."/>
            <person name="Li L."/>
            <person name="Manners J.M."/>
            <person name="Miranda-Saavedra D."/>
            <person name="Mukherjee M."/>
            <person name="Park G."/>
            <person name="Park J."/>
            <person name="Park S.Y."/>
            <person name="Proctor R.H."/>
            <person name="Regev A."/>
            <person name="Ruiz-Roldan M.C."/>
            <person name="Sain D."/>
            <person name="Sakthikumar S."/>
            <person name="Sykes S."/>
            <person name="Schwartz D.C."/>
            <person name="Turgeon B.G."/>
            <person name="Wapinski I."/>
            <person name="Yoder O."/>
            <person name="Young S."/>
            <person name="Zeng Q."/>
            <person name="Zhou S."/>
            <person name="Galagan J."/>
            <person name="Cuomo C.A."/>
            <person name="Kistler H.C."/>
            <person name="Rep M."/>
        </authorList>
    </citation>
    <scope>NUCLEOTIDE SEQUENCE [LARGE SCALE GENOMIC DNA]</scope>
    <source>
        <strain evidence="3">4287</strain>
    </source>
</reference>
<dbReference type="PANTHER" id="PTHR10039:SF5">
    <property type="entry name" value="NACHT DOMAIN-CONTAINING PROTEIN"/>
    <property type="match status" value="1"/>
</dbReference>
<evidence type="ECO:0000256" key="1">
    <source>
        <dbReference type="ARBA" id="ARBA00022737"/>
    </source>
</evidence>
<dbReference type="Gene3D" id="3.40.50.300">
    <property type="entry name" value="P-loop containing nucleotide triphosphate hydrolases"/>
    <property type="match status" value="1"/>
</dbReference>
<keyword evidence="1" id="KW-0677">Repeat</keyword>
<sequence length="813" mass="92329">MAASNHKNFRLRGIPLEYETRNEVCSLVQKTLALEPNASPTVYSLARSPTDPNSKIATLSFPSIPDSLSDHSKDEWNFNLSEDNDFDFGRSLAFDTHFTGFTPFHRASDTECHVDVIAVCGLGGHALGSFKEKNGRFVWLRDALPSDTPNARILTYGYNSQLVGSESFQSLTDLGRTLQVDLEDICDPNQPRSILFIGHSLGGLVIKETVRILKDEPLEPDASPLNAIAGFAFFGVPHRGLAVQCLVPLVKDNPNRALLESLNKNSSLLDRLQIEFDKISKARSLSVVSFYETEKSPTAIWVNGRWEMSGPSEVLVEVFSATCGCQKQHPINRNHSEMVKYSGVHDQLYRRVLVALRPILGITRGRPGVGRIGGGPQVCVQLSSDEQECLKSLSFPEQEHRYSEISYANDTCDWLIEDHKYQRWMNSSRGLFWIKGYPGTGKSFLMKFAVDAMNRRKSGEIIAPFFIHGRGTPLQRTPLGIFRALLNSLLMSFPKYLAELTEVFQDKQKRYGSHEQKNGWQWNEKELEKFLSRLLIEGTKDQSVVIFVDALDECGEEDAKRLLVSLKSLIENARHEESLVRICFSSRHFPILGHETMARVYVEEKNDQDIRLVIEGRLKELQPVEKRQEIEKEIMLKAHGGFQWAMLITNMILDEDATGARTEDLLNMISTIPPDLDDLYDFILRGATKDKHKQMEKLFQWVVYTKRPLSAQELREALATDQEMTYTTVSELRARGNWSDCVSQFEMRVRHISRGLVEFQNRDVYEQYEPGGEEWSREAQFIHQSAADFVAQKFLTNIEEGSLSRSPAGSRPF</sequence>
<dbReference type="Pfam" id="PF24883">
    <property type="entry name" value="NPHP3_N"/>
    <property type="match status" value="1"/>
</dbReference>
<protein>
    <recommendedName>
        <fullName evidence="2">Nephrocystin 3-like N-terminal domain-containing protein</fullName>
    </recommendedName>
</protein>
<dbReference type="PANTHER" id="PTHR10039">
    <property type="entry name" value="AMELOGENIN"/>
    <property type="match status" value="1"/>
</dbReference>
<dbReference type="InterPro" id="IPR056884">
    <property type="entry name" value="NPHP3-like_N"/>
</dbReference>
<dbReference type="SUPFAM" id="SSF52540">
    <property type="entry name" value="P-loop containing nucleoside triphosphate hydrolases"/>
    <property type="match status" value="1"/>
</dbReference>
<dbReference type="InterPro" id="IPR029058">
    <property type="entry name" value="AB_hydrolase_fold"/>
</dbReference>
<dbReference type="KEGG" id="fox:FOXG_17176"/>
<accession>A0A0J9WVV6</accession>
<dbReference type="OrthoDB" id="1658288at2759"/>
<evidence type="ECO:0000313" key="3">
    <source>
        <dbReference type="EMBL" id="KNB20197.1"/>
    </source>
</evidence>
<dbReference type="RefSeq" id="XP_018258242.1">
    <property type="nucleotide sequence ID" value="XM_018397193.1"/>
</dbReference>
<reference evidence="3" key="1">
    <citation type="submission" date="2007-04" db="EMBL/GenBank/DDBJ databases">
        <authorList>
            <consortium name="The Broad Institute Genome Sequencing Platform"/>
            <person name="Birren B."/>
            <person name="Lander E."/>
            <person name="Galagan J."/>
            <person name="Nusbaum C."/>
            <person name="Devon K."/>
            <person name="Ma L.-J."/>
            <person name="Jaffe D."/>
            <person name="Butler J."/>
            <person name="Alvarez P."/>
            <person name="Gnerre S."/>
            <person name="Grabherr M."/>
            <person name="Kleber M."/>
            <person name="Mauceli E."/>
            <person name="Brockman W."/>
            <person name="MacCallum I.A."/>
            <person name="Young S."/>
            <person name="LaButti K."/>
            <person name="DeCaprio D."/>
            <person name="Crawford M."/>
            <person name="Koehrsen M."/>
            <person name="Engels R."/>
            <person name="Montgomery P."/>
            <person name="Pearson M."/>
            <person name="Howarth C."/>
            <person name="Larson L."/>
            <person name="White J."/>
            <person name="O'Leary S."/>
            <person name="Kodira C."/>
            <person name="Zeng Q."/>
            <person name="Yandava C."/>
            <person name="Alvarado L."/>
            <person name="Kistler C."/>
            <person name="Shim W.-B."/>
            <person name="Kang S."/>
            <person name="Woloshuk C."/>
        </authorList>
    </citation>
    <scope>NUCLEOTIDE SEQUENCE</scope>
    <source>
        <strain evidence="3">4287</strain>
    </source>
</reference>
<dbReference type="EMBL" id="DS231741">
    <property type="protein sequence ID" value="KNB20197.1"/>
    <property type="molecule type" value="Genomic_DNA"/>
</dbReference>
<dbReference type="Gene3D" id="3.40.50.1820">
    <property type="entry name" value="alpha/beta hydrolase"/>
    <property type="match status" value="1"/>
</dbReference>
<dbReference type="SUPFAM" id="SSF53474">
    <property type="entry name" value="alpha/beta-Hydrolases"/>
    <property type="match status" value="1"/>
</dbReference>
<name>A0A0J9WVV6_FUSO4</name>
<evidence type="ECO:0000313" key="4">
    <source>
        <dbReference type="Proteomes" id="UP000009097"/>
    </source>
</evidence>
<proteinExistence type="predicted"/>
<dbReference type="AlphaFoldDB" id="A0A0J9WVV6"/>
<dbReference type="GeneID" id="28957969"/>
<dbReference type="Proteomes" id="UP000009097">
    <property type="component" value="Unassembled WGS sequence"/>
</dbReference>
<gene>
    <name evidence="3" type="ORF">FOXG_17176</name>
</gene>